<dbReference type="GO" id="GO:0005829">
    <property type="term" value="C:cytosol"/>
    <property type="evidence" value="ECO:0007669"/>
    <property type="project" value="TreeGrafter"/>
</dbReference>
<keyword evidence="2" id="KW-0560">Oxidoreductase</keyword>
<dbReference type="Pfam" id="PF00578">
    <property type="entry name" value="AhpC-TSA"/>
    <property type="match status" value="1"/>
</dbReference>
<gene>
    <name evidence="4" type="ORF">METZ01_LOCUS58950</name>
</gene>
<dbReference type="PANTHER" id="PTHR10681:SF128">
    <property type="entry name" value="THIOREDOXIN-DEPENDENT PEROXIDE REDUCTASE, MITOCHONDRIAL"/>
    <property type="match status" value="1"/>
</dbReference>
<evidence type="ECO:0000256" key="2">
    <source>
        <dbReference type="ARBA" id="ARBA00023002"/>
    </source>
</evidence>
<dbReference type="GO" id="GO:0006979">
    <property type="term" value="P:response to oxidative stress"/>
    <property type="evidence" value="ECO:0007669"/>
    <property type="project" value="TreeGrafter"/>
</dbReference>
<evidence type="ECO:0000259" key="3">
    <source>
        <dbReference type="Pfam" id="PF00578"/>
    </source>
</evidence>
<comment type="similarity">
    <text evidence="1">Belongs to the peroxiredoxin family. AhpC/Prx1 subfamily.</text>
</comment>
<sequence>MHNTAFEEVDTQVLGISCDSKPAQTAFSGSLGGIPYPILSDFYPHGKVSSSYGLFDENRGTPQRAIVVVDKKGVIQFSNIYRAATDLNPIDVLNTIKAL</sequence>
<dbReference type="SUPFAM" id="SSF52833">
    <property type="entry name" value="Thioredoxin-like"/>
    <property type="match status" value="1"/>
</dbReference>
<dbReference type="PANTHER" id="PTHR10681">
    <property type="entry name" value="THIOREDOXIN PEROXIDASE"/>
    <property type="match status" value="1"/>
</dbReference>
<feature type="domain" description="Alkyl hydroperoxide reductase subunit C/ Thiol specific antioxidant" evidence="3">
    <location>
        <begin position="4"/>
        <end position="77"/>
    </location>
</feature>
<evidence type="ECO:0000313" key="4">
    <source>
        <dbReference type="EMBL" id="SVA06096.1"/>
    </source>
</evidence>
<protein>
    <recommendedName>
        <fullName evidence="3">Alkyl hydroperoxide reductase subunit C/ Thiol specific antioxidant domain-containing protein</fullName>
    </recommendedName>
</protein>
<dbReference type="GO" id="GO:0045454">
    <property type="term" value="P:cell redox homeostasis"/>
    <property type="evidence" value="ECO:0007669"/>
    <property type="project" value="TreeGrafter"/>
</dbReference>
<evidence type="ECO:0000256" key="1">
    <source>
        <dbReference type="ARBA" id="ARBA00009796"/>
    </source>
</evidence>
<dbReference type="EMBL" id="UINC01003411">
    <property type="protein sequence ID" value="SVA06096.1"/>
    <property type="molecule type" value="Genomic_DNA"/>
</dbReference>
<dbReference type="GO" id="GO:0033554">
    <property type="term" value="P:cellular response to stress"/>
    <property type="evidence" value="ECO:0007669"/>
    <property type="project" value="TreeGrafter"/>
</dbReference>
<accession>A0A381SQ28</accession>
<dbReference type="AlphaFoldDB" id="A0A381SQ28"/>
<organism evidence="4">
    <name type="scientific">marine metagenome</name>
    <dbReference type="NCBI Taxonomy" id="408172"/>
    <lineage>
        <taxon>unclassified sequences</taxon>
        <taxon>metagenomes</taxon>
        <taxon>ecological metagenomes</taxon>
    </lineage>
</organism>
<dbReference type="GO" id="GO:0008379">
    <property type="term" value="F:thioredoxin peroxidase activity"/>
    <property type="evidence" value="ECO:0007669"/>
    <property type="project" value="TreeGrafter"/>
</dbReference>
<dbReference type="InterPro" id="IPR036249">
    <property type="entry name" value="Thioredoxin-like_sf"/>
</dbReference>
<name>A0A381SQ28_9ZZZZ</name>
<dbReference type="Gene3D" id="3.40.30.10">
    <property type="entry name" value="Glutaredoxin"/>
    <property type="match status" value="1"/>
</dbReference>
<dbReference type="GO" id="GO:0042744">
    <property type="term" value="P:hydrogen peroxide catabolic process"/>
    <property type="evidence" value="ECO:0007669"/>
    <property type="project" value="TreeGrafter"/>
</dbReference>
<reference evidence="4" key="1">
    <citation type="submission" date="2018-05" db="EMBL/GenBank/DDBJ databases">
        <authorList>
            <person name="Lanie J.A."/>
            <person name="Ng W.-L."/>
            <person name="Kazmierczak K.M."/>
            <person name="Andrzejewski T.M."/>
            <person name="Davidsen T.M."/>
            <person name="Wayne K.J."/>
            <person name="Tettelin H."/>
            <person name="Glass J.I."/>
            <person name="Rusch D."/>
            <person name="Podicherti R."/>
            <person name="Tsui H.-C.T."/>
            <person name="Winkler M.E."/>
        </authorList>
    </citation>
    <scope>NUCLEOTIDE SEQUENCE</scope>
</reference>
<dbReference type="InterPro" id="IPR050217">
    <property type="entry name" value="Peroxiredoxin"/>
</dbReference>
<proteinExistence type="inferred from homology"/>
<dbReference type="InterPro" id="IPR000866">
    <property type="entry name" value="AhpC/TSA"/>
</dbReference>